<evidence type="ECO:0000313" key="2">
    <source>
        <dbReference type="Proteomes" id="UP001593833"/>
    </source>
</evidence>
<keyword evidence="2" id="KW-1185">Reference proteome</keyword>
<feature type="non-terminal residue" evidence="1">
    <location>
        <position position="118"/>
    </location>
</feature>
<reference evidence="1 2" key="1">
    <citation type="submission" date="2024-09" db="EMBL/GenBank/DDBJ databases">
        <authorList>
            <person name="D'Angelo T."/>
        </authorList>
    </citation>
    <scope>NUCLEOTIDE SEQUENCE [LARGE SCALE GENOMIC DNA]</scope>
    <source>
        <strain evidence="1">SAG AM-320-E07</strain>
    </source>
</reference>
<dbReference type="Proteomes" id="UP001593833">
    <property type="component" value="Unassembled WGS sequence"/>
</dbReference>
<dbReference type="EMBL" id="JBHPKH010000089">
    <property type="protein sequence ID" value="MFC1573178.1"/>
    <property type="molecule type" value="Genomic_DNA"/>
</dbReference>
<evidence type="ECO:0000313" key="1">
    <source>
        <dbReference type="EMBL" id="MFC1573178.1"/>
    </source>
</evidence>
<protein>
    <submittedName>
        <fullName evidence="1">Integrase</fullName>
    </submittedName>
</protein>
<accession>A0ABV6YLG9</accession>
<proteinExistence type="predicted"/>
<sequence length="118" mass="13835">MRDLIRRMSIANQTWGAPHIVGELRKIGIDLAMSTIEKYMVRRRKPPSPTWRAFLKNHVKDTVAIDFFVVPTVRNQILFVFLILAHERRRILHFNVTANPTAEWTAQQIVEAFPWNDV</sequence>
<organism evidence="1 2">
    <name type="scientific">Eiseniibacteriota bacterium</name>
    <dbReference type="NCBI Taxonomy" id="2212470"/>
    <lineage>
        <taxon>Bacteria</taxon>
        <taxon>Candidatus Eiseniibacteriota</taxon>
    </lineage>
</organism>
<gene>
    <name evidence="1" type="ORF">ACFL6M_06220</name>
</gene>
<comment type="caution">
    <text evidence="1">The sequence shown here is derived from an EMBL/GenBank/DDBJ whole genome shotgun (WGS) entry which is preliminary data.</text>
</comment>
<name>A0ABV6YLG9_UNCEI</name>